<reference evidence="2 3" key="1">
    <citation type="submission" date="2014-04" db="EMBL/GenBank/DDBJ databases">
        <authorList>
            <consortium name="DOE Joint Genome Institute"/>
            <person name="Kuo A."/>
            <person name="Zuccaro A."/>
            <person name="Kohler A."/>
            <person name="Nagy L.G."/>
            <person name="Floudas D."/>
            <person name="Copeland A."/>
            <person name="Barry K.W."/>
            <person name="Cichocki N."/>
            <person name="Veneault-Fourrey C."/>
            <person name="LaButti K."/>
            <person name="Lindquist E.A."/>
            <person name="Lipzen A."/>
            <person name="Lundell T."/>
            <person name="Morin E."/>
            <person name="Murat C."/>
            <person name="Sun H."/>
            <person name="Tunlid A."/>
            <person name="Henrissat B."/>
            <person name="Grigoriev I.V."/>
            <person name="Hibbett D.S."/>
            <person name="Martin F."/>
            <person name="Nordberg H.P."/>
            <person name="Cantor M.N."/>
            <person name="Hua S.X."/>
        </authorList>
    </citation>
    <scope>NUCLEOTIDE SEQUENCE [LARGE SCALE GENOMIC DNA]</scope>
    <source>
        <strain evidence="2 3">MAFF 305830</strain>
    </source>
</reference>
<dbReference type="GO" id="GO:0005739">
    <property type="term" value="C:mitochondrion"/>
    <property type="evidence" value="ECO:0007669"/>
    <property type="project" value="TreeGrafter"/>
</dbReference>
<dbReference type="Proteomes" id="UP000054097">
    <property type="component" value="Unassembled WGS sequence"/>
</dbReference>
<dbReference type="GO" id="GO:0044877">
    <property type="term" value="F:protein-containing complex binding"/>
    <property type="evidence" value="ECO:0007669"/>
    <property type="project" value="TreeGrafter"/>
</dbReference>
<dbReference type="PANTHER" id="PTHR12126:SF11">
    <property type="entry name" value="NADH DEHYDROGENASE [UBIQUINONE] 1 ALPHA SUBCOMPLEX SUBUNIT 9, MITOCHONDRIAL"/>
    <property type="match status" value="1"/>
</dbReference>
<evidence type="ECO:0000313" key="3">
    <source>
        <dbReference type="Proteomes" id="UP000054097"/>
    </source>
</evidence>
<evidence type="ECO:0000259" key="1">
    <source>
        <dbReference type="Pfam" id="PF13460"/>
    </source>
</evidence>
<dbReference type="HOGENOM" id="CLU_007383_6_5_1"/>
<keyword evidence="3" id="KW-1185">Reference proteome</keyword>
<dbReference type="Gene3D" id="3.40.50.720">
    <property type="entry name" value="NAD(P)-binding Rossmann-like Domain"/>
    <property type="match status" value="1"/>
</dbReference>
<feature type="domain" description="NAD(P)-binding" evidence="1">
    <location>
        <begin position="10"/>
        <end position="123"/>
    </location>
</feature>
<dbReference type="OrthoDB" id="275457at2759"/>
<gene>
    <name evidence="2" type="ORF">M408DRAFT_64580</name>
</gene>
<protein>
    <recommendedName>
        <fullName evidence="1">NAD(P)-binding domain-containing protein</fullName>
    </recommendedName>
</protein>
<dbReference type="EMBL" id="KN824282">
    <property type="protein sequence ID" value="KIM31355.1"/>
    <property type="molecule type" value="Genomic_DNA"/>
</dbReference>
<dbReference type="InterPro" id="IPR036291">
    <property type="entry name" value="NAD(P)-bd_dom_sf"/>
</dbReference>
<dbReference type="CDD" id="cd05271">
    <property type="entry name" value="NDUFA9_like_SDR_a"/>
    <property type="match status" value="1"/>
</dbReference>
<reference evidence="3" key="2">
    <citation type="submission" date="2015-01" db="EMBL/GenBank/DDBJ databases">
        <title>Evolutionary Origins and Diversification of the Mycorrhizal Mutualists.</title>
        <authorList>
            <consortium name="DOE Joint Genome Institute"/>
            <consortium name="Mycorrhizal Genomics Consortium"/>
            <person name="Kohler A."/>
            <person name="Kuo A."/>
            <person name="Nagy L.G."/>
            <person name="Floudas D."/>
            <person name="Copeland A."/>
            <person name="Barry K.W."/>
            <person name="Cichocki N."/>
            <person name="Veneault-Fourrey C."/>
            <person name="LaButti K."/>
            <person name="Lindquist E.A."/>
            <person name="Lipzen A."/>
            <person name="Lundell T."/>
            <person name="Morin E."/>
            <person name="Murat C."/>
            <person name="Riley R."/>
            <person name="Ohm R."/>
            <person name="Sun H."/>
            <person name="Tunlid A."/>
            <person name="Henrissat B."/>
            <person name="Grigoriev I.V."/>
            <person name="Hibbett D.S."/>
            <person name="Martin F."/>
        </authorList>
    </citation>
    <scope>NUCLEOTIDE SEQUENCE [LARGE SCALE GENOMIC DNA]</scope>
    <source>
        <strain evidence="3">MAFF 305830</strain>
    </source>
</reference>
<sequence length="313" mass="33783">MSKNVVICGAGFIGSHIARAFAASNPQVRLTLASRNPSRLREDLSRSITPDVKSASVDVTDISTLRPAFENAHTVVSLVGILQGSPAKFEAVQWKGAENVAIAAQEAGAKLIHLSAIGADPNSPLISPRTKGLGEKSVLSRSPTATIIRPSLVFGPGDSFFARFATLSAFLPFMPVFGGGTSRFQPIYVGDIARLVEICSHTEIPQIKTAVEGKILEAGGPEIFTYKQIMELVLKYTGRWRPIISAPFWVGRMQGMVFEQLPENILSISRDQVSQLELDNVVSEEQARTVPDLLEAHAGGPLKSVHEILPTYL</sequence>
<organism evidence="2 3">
    <name type="scientific">Serendipita vermifera MAFF 305830</name>
    <dbReference type="NCBI Taxonomy" id="933852"/>
    <lineage>
        <taxon>Eukaryota</taxon>
        <taxon>Fungi</taxon>
        <taxon>Dikarya</taxon>
        <taxon>Basidiomycota</taxon>
        <taxon>Agaricomycotina</taxon>
        <taxon>Agaricomycetes</taxon>
        <taxon>Sebacinales</taxon>
        <taxon>Serendipitaceae</taxon>
        <taxon>Serendipita</taxon>
    </lineage>
</organism>
<dbReference type="Pfam" id="PF13460">
    <property type="entry name" value="NAD_binding_10"/>
    <property type="match status" value="1"/>
</dbReference>
<dbReference type="SUPFAM" id="SSF51735">
    <property type="entry name" value="NAD(P)-binding Rossmann-fold domains"/>
    <property type="match status" value="1"/>
</dbReference>
<dbReference type="STRING" id="933852.A0A0C3B3F0"/>
<dbReference type="InterPro" id="IPR051207">
    <property type="entry name" value="ComplexI_NDUFA9_subunit"/>
</dbReference>
<dbReference type="PANTHER" id="PTHR12126">
    <property type="entry name" value="NADH-UBIQUINONE OXIDOREDUCTASE 39 KDA SUBUNIT-RELATED"/>
    <property type="match status" value="1"/>
</dbReference>
<dbReference type="AlphaFoldDB" id="A0A0C3B3F0"/>
<evidence type="ECO:0000313" key="2">
    <source>
        <dbReference type="EMBL" id="KIM31355.1"/>
    </source>
</evidence>
<name>A0A0C3B3F0_SERVB</name>
<proteinExistence type="predicted"/>
<accession>A0A0C3B3F0</accession>
<dbReference type="InterPro" id="IPR016040">
    <property type="entry name" value="NAD(P)-bd_dom"/>
</dbReference>